<evidence type="ECO:0000313" key="1">
    <source>
        <dbReference type="EMBL" id="MBN7771290.1"/>
    </source>
</evidence>
<organism evidence="1 2">
    <name type="scientific">Marinobacter daepoensis</name>
    <dbReference type="NCBI Taxonomy" id="262077"/>
    <lineage>
        <taxon>Bacteria</taxon>
        <taxon>Pseudomonadati</taxon>
        <taxon>Pseudomonadota</taxon>
        <taxon>Gammaproteobacteria</taxon>
        <taxon>Pseudomonadales</taxon>
        <taxon>Marinobacteraceae</taxon>
        <taxon>Marinobacter</taxon>
    </lineage>
</organism>
<protein>
    <submittedName>
        <fullName evidence="1">Uncharacterized protein</fullName>
    </submittedName>
</protein>
<dbReference type="Gene3D" id="3.90.1480.10">
    <property type="entry name" value="Alpha-2,3-sialyltransferase"/>
    <property type="match status" value="1"/>
</dbReference>
<keyword evidence="2" id="KW-1185">Reference proteome</keyword>
<dbReference type="Proteomes" id="UP000664344">
    <property type="component" value="Unassembled WGS sequence"/>
</dbReference>
<accession>A0ABS3BM78</accession>
<reference evidence="1 2" key="1">
    <citation type="submission" date="2021-02" db="EMBL/GenBank/DDBJ databases">
        <title>PHA producing bacteria isolated from coastal sediment in Guangdong, Shenzhen.</title>
        <authorList>
            <person name="Zheng W."/>
            <person name="Yu S."/>
            <person name="Huang Y."/>
        </authorList>
    </citation>
    <scope>NUCLEOTIDE SEQUENCE [LARGE SCALE GENOMIC DNA]</scope>
    <source>
        <strain evidence="1 2">TN21-5</strain>
    </source>
</reference>
<proteinExistence type="predicted"/>
<evidence type="ECO:0000313" key="2">
    <source>
        <dbReference type="Proteomes" id="UP000664344"/>
    </source>
</evidence>
<gene>
    <name evidence="1" type="ORF">JYP53_15395</name>
</gene>
<comment type="caution">
    <text evidence="1">The sequence shown here is derived from an EMBL/GenBank/DDBJ whole genome shotgun (WGS) entry which is preliminary data.</text>
</comment>
<sequence>MSKLLGYAARFFLSFFPVGATQGAVKPWKDRRSSLVILGNGPGLNSYLEAVSEPEASADCMCVNLFALNENFEFFKPRHYVVFDPLFFVGLDDENSMASRVFRAINAKLSWDMTLYIPLRFKSHRNSVTKLMPSEHLTIVYFRDAGLPLNGNALSLWLMNQQVIMPRAQNVLVASIYIAMFLGYSEVFLEGADHSWHKYLYLSDDNNLMIKDVHFYDGNPQVKPLLKDPVNRVHFSMEEIFGAYYMLHKSYKTLSKLSKKRGVNVINRTPESFIDAFPKVGRD</sequence>
<name>A0ABS3BM78_9GAMM</name>
<dbReference type="RefSeq" id="WP_206558101.1">
    <property type="nucleotide sequence ID" value="NZ_JAFKDB010000019.1"/>
</dbReference>
<dbReference type="EMBL" id="JAFKDB010000019">
    <property type="protein sequence ID" value="MBN7771290.1"/>
    <property type="molecule type" value="Genomic_DNA"/>
</dbReference>